<evidence type="ECO:0000313" key="1">
    <source>
        <dbReference type="EMBL" id="AHD03576.1"/>
    </source>
</evidence>
<dbReference type="HOGENOM" id="CLU_2585387_0_0_5"/>
<dbReference type="Proteomes" id="UP000018780">
    <property type="component" value="Plasmid unnamed2"/>
</dbReference>
<sequence length="80" mass="8696">MIQGAPAMRMAGARLFSLTGRRIIGTIYEQAVQIMNQWKGFAMTAPPPIRTMTLRFCGPFAVHDFTCPGDALARVPAISA</sequence>
<dbReference type="EMBL" id="CP006775">
    <property type="protein sequence ID" value="AHD03576.1"/>
    <property type="molecule type" value="Genomic_DNA"/>
</dbReference>
<geneLocation type="plasmid" evidence="2">
    <name>2</name>
</geneLocation>
<dbReference type="PATRIC" id="fig|999552.6.peg.4420"/>
<keyword evidence="1" id="KW-0614">Plasmid</keyword>
<name>V9VXV8_9RHOB</name>
<keyword evidence="2" id="KW-1185">Reference proteome</keyword>
<gene>
    <name evidence="1" type="ORF">METH_22370</name>
</gene>
<protein>
    <submittedName>
        <fullName evidence="1">Uncharacterized protein</fullName>
    </submittedName>
</protein>
<dbReference type="KEGG" id="lmd:METH_22370"/>
<reference evidence="1 2" key="1">
    <citation type="submission" date="2013-09" db="EMBL/GenBank/DDBJ databases">
        <authorList>
            <consortium name="DOE Joint Genome Institute"/>
            <person name="Klenk H.-P."/>
            <person name="Huntemann M."/>
            <person name="Han J."/>
            <person name="Chen A."/>
            <person name="Kyrpides N."/>
            <person name="Mavromatis K."/>
            <person name="Markowitz V."/>
            <person name="Palaniappan K."/>
            <person name="Ivanova N."/>
            <person name="Schaumberg A."/>
            <person name="Pati A."/>
            <person name="Liolios K."/>
            <person name="Nordberg H.P."/>
            <person name="Cantor M.N."/>
            <person name="Hua S.X."/>
            <person name="Woyke T."/>
        </authorList>
    </citation>
    <scope>NUCLEOTIDE SEQUENCE [LARGE SCALE GENOMIC DNA]</scope>
    <source>
        <strain evidence="1 2">DSM 14336</strain>
        <plasmid evidence="2">2</plasmid>
    </source>
</reference>
<organism evidence="1 2">
    <name type="scientific">Leisingera methylohalidivorans DSM 14336</name>
    <dbReference type="NCBI Taxonomy" id="999552"/>
    <lineage>
        <taxon>Bacteria</taxon>
        <taxon>Pseudomonadati</taxon>
        <taxon>Pseudomonadota</taxon>
        <taxon>Alphaproteobacteria</taxon>
        <taxon>Rhodobacterales</taxon>
        <taxon>Roseobacteraceae</taxon>
        <taxon>Leisingera</taxon>
    </lineage>
</organism>
<dbReference type="AlphaFoldDB" id="V9VXV8"/>
<evidence type="ECO:0000313" key="2">
    <source>
        <dbReference type="Proteomes" id="UP000018780"/>
    </source>
</evidence>
<proteinExistence type="predicted"/>
<accession>V9VXV8</accession>